<evidence type="ECO:0000256" key="3">
    <source>
        <dbReference type="ARBA" id="ARBA00022448"/>
    </source>
</evidence>
<dbReference type="InterPro" id="IPR058627">
    <property type="entry name" value="MdtA-like_C"/>
</dbReference>
<gene>
    <name evidence="7" type="ORF">JZK55_17600</name>
</gene>
<comment type="similarity">
    <text evidence="2">Belongs to the membrane fusion protein (MFP) (TC 8.A.1) family.</text>
</comment>
<evidence type="ECO:0000259" key="5">
    <source>
        <dbReference type="Pfam" id="PF25954"/>
    </source>
</evidence>
<comment type="subcellular location">
    <subcellularLocation>
        <location evidence="1">Cell envelope</location>
    </subcellularLocation>
</comment>
<feature type="domain" description="CusB-like beta-barrel" evidence="5">
    <location>
        <begin position="224"/>
        <end position="287"/>
    </location>
</feature>
<keyword evidence="3" id="KW-0813">Transport</keyword>
<evidence type="ECO:0000256" key="2">
    <source>
        <dbReference type="ARBA" id="ARBA00009477"/>
    </source>
</evidence>
<evidence type="ECO:0000259" key="4">
    <source>
        <dbReference type="Pfam" id="PF25917"/>
    </source>
</evidence>
<dbReference type="Pfam" id="PF25917">
    <property type="entry name" value="BSH_RND"/>
    <property type="match status" value="1"/>
</dbReference>
<dbReference type="Proteomes" id="UP000516360">
    <property type="component" value="Chromosome"/>
</dbReference>
<dbReference type="KEGG" id="dtp:JZK55_17600"/>
<dbReference type="AlphaFoldDB" id="A0A7G1H2E2"/>
<dbReference type="InterPro" id="IPR006143">
    <property type="entry name" value="RND_pump_MFP"/>
</dbReference>
<dbReference type="NCBIfam" id="TIGR01730">
    <property type="entry name" value="RND_mfp"/>
    <property type="match status" value="1"/>
</dbReference>
<evidence type="ECO:0000313" key="8">
    <source>
        <dbReference type="Proteomes" id="UP000516360"/>
    </source>
</evidence>
<dbReference type="EMBL" id="AP022873">
    <property type="protein sequence ID" value="BCB96838.1"/>
    <property type="molecule type" value="Genomic_DNA"/>
</dbReference>
<dbReference type="Gene3D" id="2.40.50.100">
    <property type="match status" value="1"/>
</dbReference>
<evidence type="ECO:0000313" key="7">
    <source>
        <dbReference type="EMBL" id="BCB96838.1"/>
    </source>
</evidence>
<proteinExistence type="inferred from homology"/>
<dbReference type="InterPro" id="IPR058625">
    <property type="entry name" value="MdtA-like_BSH"/>
</dbReference>
<dbReference type="Pfam" id="PF25954">
    <property type="entry name" value="Beta-barrel_RND_2"/>
    <property type="match status" value="1"/>
</dbReference>
<dbReference type="PANTHER" id="PTHR30469">
    <property type="entry name" value="MULTIDRUG RESISTANCE PROTEIN MDTA"/>
    <property type="match status" value="1"/>
</dbReference>
<feature type="domain" description="Multidrug resistance protein MdtA-like barrel-sandwich hybrid" evidence="4">
    <location>
        <begin position="80"/>
        <end position="210"/>
    </location>
</feature>
<name>A0A7G1H2E2_9BACT</name>
<dbReference type="PROSITE" id="PS51257">
    <property type="entry name" value="PROKAR_LIPOPROTEIN"/>
    <property type="match status" value="1"/>
</dbReference>
<evidence type="ECO:0000259" key="6">
    <source>
        <dbReference type="Pfam" id="PF25967"/>
    </source>
</evidence>
<dbReference type="Gene3D" id="1.10.287.470">
    <property type="entry name" value="Helix hairpin bin"/>
    <property type="match status" value="1"/>
</dbReference>
<keyword evidence="8" id="KW-1185">Reference proteome</keyword>
<dbReference type="InterPro" id="IPR058792">
    <property type="entry name" value="Beta-barrel_RND_2"/>
</dbReference>
<dbReference type="PANTHER" id="PTHR30469:SF38">
    <property type="entry name" value="HLYD FAMILY SECRETION PROTEIN"/>
    <property type="match status" value="1"/>
</dbReference>
<sequence>MAYLTSRQIRQKHRKIVVAIALLLYCSVALIGCNDKVKPGTVEVKRQVVTGVTLAEVHPVEVDEYYETSGTVKAKNISVIASRVMGTVTSIKVKEGDRVSSGQVLMTVDDRDIAQRVKAAEKSVEAARQNKSLMDITYQRYKMLYDDKAISQQEIDQIETQKKVADMEYERAMAMLAEAQVQHGFTRITAPVSGIVTEKKIELGSMAIPGVPIFTIEDNSYYRVEANVDERLLGKLRIGMPINVIIESLSQETTGKISEIIPSVDPMSRTFLIKVDLKMPSLKTGIYSKVLIPEGKKEAILVPQKAVVEKGQLTGVYVADEHGVITYRLIKTGKKYGDQIEVLSGLSGGERIIVDAVEKAVDGGIIK</sequence>
<dbReference type="GO" id="GO:0015562">
    <property type="term" value="F:efflux transmembrane transporter activity"/>
    <property type="evidence" value="ECO:0007669"/>
    <property type="project" value="TreeGrafter"/>
</dbReference>
<feature type="domain" description="Multidrug resistance protein MdtA-like C-terminal permuted SH3" evidence="6">
    <location>
        <begin position="299"/>
        <end position="358"/>
    </location>
</feature>
<accession>A0A7G1H2E2</accession>
<dbReference type="Gene3D" id="2.40.420.20">
    <property type="match status" value="1"/>
</dbReference>
<dbReference type="Pfam" id="PF25967">
    <property type="entry name" value="RND-MFP_C"/>
    <property type="match status" value="1"/>
</dbReference>
<reference evidence="7 8" key="1">
    <citation type="submission" date="2020-03" db="EMBL/GenBank/DDBJ databases">
        <title>Complete genome sequences of two sulfur-disproportionating bacterial strains T55J and Mzg5.</title>
        <authorList>
            <person name="Umezawa K."/>
            <person name="Kojima H."/>
            <person name="Kato Y."/>
            <person name="Fukui M."/>
        </authorList>
    </citation>
    <scope>NUCLEOTIDE SEQUENCE [LARGE SCALE GENOMIC DNA]</scope>
    <source>
        <strain evidence="7 8">T55J</strain>
    </source>
</reference>
<dbReference type="GO" id="GO:1990281">
    <property type="term" value="C:efflux pump complex"/>
    <property type="evidence" value="ECO:0007669"/>
    <property type="project" value="TreeGrafter"/>
</dbReference>
<organism evidence="7 8">
    <name type="scientific">Dissulfurispira thermophila</name>
    <dbReference type="NCBI Taxonomy" id="2715679"/>
    <lineage>
        <taxon>Bacteria</taxon>
        <taxon>Pseudomonadati</taxon>
        <taxon>Nitrospirota</taxon>
        <taxon>Thermodesulfovibrionia</taxon>
        <taxon>Thermodesulfovibrionales</taxon>
        <taxon>Dissulfurispiraceae</taxon>
        <taxon>Dissulfurispira</taxon>
    </lineage>
</organism>
<evidence type="ECO:0000256" key="1">
    <source>
        <dbReference type="ARBA" id="ARBA00004196"/>
    </source>
</evidence>
<protein>
    <submittedName>
        <fullName evidence="7">RND transporter</fullName>
    </submittedName>
</protein>
<dbReference type="RefSeq" id="WP_203472000.1">
    <property type="nucleotide sequence ID" value="NZ_AP022873.1"/>
</dbReference>
<dbReference type="Gene3D" id="2.40.30.170">
    <property type="match status" value="1"/>
</dbReference>
<dbReference type="SUPFAM" id="SSF111369">
    <property type="entry name" value="HlyD-like secretion proteins"/>
    <property type="match status" value="1"/>
</dbReference>